<dbReference type="InterPro" id="IPR011949">
    <property type="entry name" value="HAD-SF_hydro_IA_REG-2-like"/>
</dbReference>
<dbReference type="PANTHER" id="PTHR46649:SF4">
    <property type="entry name" value="HALOACID DEHALOGENASE-LIKE HYDROLASE (HAD) SUPERFAMILY PROTEIN"/>
    <property type="match status" value="1"/>
</dbReference>
<dbReference type="SFLD" id="SFLDS00003">
    <property type="entry name" value="Haloacid_Dehalogenase"/>
    <property type="match status" value="1"/>
</dbReference>
<dbReference type="SUPFAM" id="SSF56784">
    <property type="entry name" value="HAD-like"/>
    <property type="match status" value="1"/>
</dbReference>
<dbReference type="NCBIfam" id="TIGR01509">
    <property type="entry name" value="HAD-SF-IA-v3"/>
    <property type="match status" value="1"/>
</dbReference>
<organism evidence="1 2">
    <name type="scientific">Coccomyxa viridis</name>
    <dbReference type="NCBI Taxonomy" id="1274662"/>
    <lineage>
        <taxon>Eukaryota</taxon>
        <taxon>Viridiplantae</taxon>
        <taxon>Chlorophyta</taxon>
        <taxon>core chlorophytes</taxon>
        <taxon>Trebouxiophyceae</taxon>
        <taxon>Trebouxiophyceae incertae sedis</taxon>
        <taxon>Coccomyxaceae</taxon>
        <taxon>Coccomyxa</taxon>
    </lineage>
</organism>
<evidence type="ECO:0000313" key="1">
    <source>
        <dbReference type="EMBL" id="CAL5229453.1"/>
    </source>
</evidence>
<dbReference type="InterPro" id="IPR006439">
    <property type="entry name" value="HAD-SF_hydro_IA"/>
</dbReference>
<gene>
    <name evidence="1" type="primary">g12778</name>
    <name evidence="1" type="ORF">VP750_LOCUS11359</name>
</gene>
<protein>
    <submittedName>
        <fullName evidence="1">G12778 protein</fullName>
    </submittedName>
</protein>
<dbReference type="SFLD" id="SFLDG01129">
    <property type="entry name" value="C1.5:_HAD__Beta-PGM__Phosphata"/>
    <property type="match status" value="1"/>
</dbReference>
<dbReference type="EMBL" id="CAXHTA020000020">
    <property type="protein sequence ID" value="CAL5229453.1"/>
    <property type="molecule type" value="Genomic_DNA"/>
</dbReference>
<sequence>MRGNIVRHLLLASSGAKHKWVQSGLVTRQLQRRSLQLAVLRGNDNNDSHSVPLKALLVDAAGTLISPSEPVAQVYLDYARDYGCTLTEKEVLQNFRRAFSSPWTQTLTRYVGDGRPFWSFIVSQSTGCSQPELLERLYQHFAHPSAWDVYPGAQEALKRIRATGTKMAVVSNFDLRLRPLLEALKLDQLFDALIISAEVGAEKPNPVIFEAALQKLGVQPAETVHVGDDRRNDISGARHAGCHAWLWGADVRSFDDVAAHMQDFNNAFSPIQGSAAEPR</sequence>
<accession>A0ABP1GIA6</accession>
<dbReference type="PANTHER" id="PTHR46649">
    <property type="match status" value="1"/>
</dbReference>
<dbReference type="PRINTS" id="PR00413">
    <property type="entry name" value="HADHALOGNASE"/>
</dbReference>
<dbReference type="NCBIfam" id="TIGR02252">
    <property type="entry name" value="DREG-2"/>
    <property type="match status" value="1"/>
</dbReference>
<name>A0ABP1GIA6_9CHLO</name>
<keyword evidence="2" id="KW-1185">Reference proteome</keyword>
<dbReference type="Pfam" id="PF00702">
    <property type="entry name" value="Hydrolase"/>
    <property type="match status" value="1"/>
</dbReference>
<proteinExistence type="predicted"/>
<dbReference type="Gene3D" id="1.10.150.720">
    <property type="entry name" value="Haloacid dehalogenase-like hydrolase"/>
    <property type="match status" value="1"/>
</dbReference>
<dbReference type="InterPro" id="IPR044924">
    <property type="entry name" value="HAD-SF_hydro_IA_REG-2-like_cap"/>
</dbReference>
<dbReference type="InterPro" id="IPR023214">
    <property type="entry name" value="HAD_sf"/>
</dbReference>
<reference evidence="1 2" key="1">
    <citation type="submission" date="2024-06" db="EMBL/GenBank/DDBJ databases">
        <authorList>
            <person name="Kraege A."/>
            <person name="Thomma B."/>
        </authorList>
    </citation>
    <scope>NUCLEOTIDE SEQUENCE [LARGE SCALE GENOMIC DNA]</scope>
</reference>
<dbReference type="InterPro" id="IPR036412">
    <property type="entry name" value="HAD-like_sf"/>
</dbReference>
<dbReference type="NCBIfam" id="TIGR01549">
    <property type="entry name" value="HAD-SF-IA-v1"/>
    <property type="match status" value="1"/>
</dbReference>
<evidence type="ECO:0000313" key="2">
    <source>
        <dbReference type="Proteomes" id="UP001497392"/>
    </source>
</evidence>
<comment type="caution">
    <text evidence="1">The sequence shown here is derived from an EMBL/GenBank/DDBJ whole genome shotgun (WGS) entry which is preliminary data.</text>
</comment>
<dbReference type="Proteomes" id="UP001497392">
    <property type="component" value="Unassembled WGS sequence"/>
</dbReference>
<dbReference type="CDD" id="cd16415">
    <property type="entry name" value="HAD_dREG-2_like"/>
    <property type="match status" value="1"/>
</dbReference>
<dbReference type="Gene3D" id="3.40.50.1000">
    <property type="entry name" value="HAD superfamily/HAD-like"/>
    <property type="match status" value="1"/>
</dbReference>